<proteinExistence type="predicted"/>
<dbReference type="GO" id="GO:2001224">
    <property type="term" value="P:positive regulation of neuron migration"/>
    <property type="evidence" value="ECO:0007669"/>
    <property type="project" value="TreeGrafter"/>
</dbReference>
<dbReference type="InterPro" id="IPR024849">
    <property type="entry name" value="Shootin-1"/>
</dbReference>
<dbReference type="GO" id="GO:0048812">
    <property type="term" value="P:neuron projection morphogenesis"/>
    <property type="evidence" value="ECO:0007669"/>
    <property type="project" value="TreeGrafter"/>
</dbReference>
<evidence type="ECO:0008006" key="5">
    <source>
        <dbReference type="Google" id="ProtNLM"/>
    </source>
</evidence>
<evidence type="ECO:0000256" key="2">
    <source>
        <dbReference type="SAM" id="Phobius"/>
    </source>
</evidence>
<dbReference type="PANTHER" id="PTHR46606">
    <property type="entry name" value="SHOOTIN-1"/>
    <property type="match status" value="1"/>
</dbReference>
<name>A0A9P0CJD6_9CUCU</name>
<keyword evidence="2" id="KW-0472">Membrane</keyword>
<keyword evidence="4" id="KW-1185">Reference proteome</keyword>
<dbReference type="Proteomes" id="UP001153636">
    <property type="component" value="Chromosome 10"/>
</dbReference>
<keyword evidence="2" id="KW-1133">Transmembrane helix</keyword>
<accession>A0A9P0CJD6</accession>
<gene>
    <name evidence="3" type="ORF">PSYICH_LOCUS1801</name>
</gene>
<sequence>MDFQISTNLYKKYDFIMSSLLILIFCTTMDKTIWRVFKDASQWYRENKELKRERETLLIMHKDAVGEGDGESNCETEIENLNKTIKQLSTKVAELQTEVNSLKEMEFHTSKENIKLAEDLEAERDKNCELDSQLSELKKEQDQTLRILEMMKKEIQDLQSLEEEHKTNLVNLKNESDAQKREQNALKHQNALVVNGNEDGGNYIMLIQEIEDLKKTLEDERNKYEEELSILQDRIEEQANNVQIKVLEERLKLVESEFQAAYERVSRAEDRLKAPSIPPPPPLPPMLPPTPCIRRSKNRVALSDLAKCIGVEENISSDKNGTPGVNEDIINAIKSGQFTLRKAKKDSEKQEGKEQPKAVSELLNILGSLRRAPKKRQSQFFGDVQL</sequence>
<dbReference type="EMBL" id="OV651822">
    <property type="protein sequence ID" value="CAH1100515.1"/>
    <property type="molecule type" value="Genomic_DNA"/>
</dbReference>
<dbReference type="AlphaFoldDB" id="A0A9P0CJD6"/>
<organism evidence="3 4">
    <name type="scientific">Psylliodes chrysocephalus</name>
    <dbReference type="NCBI Taxonomy" id="3402493"/>
    <lineage>
        <taxon>Eukaryota</taxon>
        <taxon>Metazoa</taxon>
        <taxon>Ecdysozoa</taxon>
        <taxon>Arthropoda</taxon>
        <taxon>Hexapoda</taxon>
        <taxon>Insecta</taxon>
        <taxon>Pterygota</taxon>
        <taxon>Neoptera</taxon>
        <taxon>Endopterygota</taxon>
        <taxon>Coleoptera</taxon>
        <taxon>Polyphaga</taxon>
        <taxon>Cucujiformia</taxon>
        <taxon>Chrysomeloidea</taxon>
        <taxon>Chrysomelidae</taxon>
        <taxon>Galerucinae</taxon>
        <taxon>Alticini</taxon>
        <taxon>Psylliodes</taxon>
    </lineage>
</organism>
<dbReference type="GO" id="GO:0044295">
    <property type="term" value="C:axonal growth cone"/>
    <property type="evidence" value="ECO:0007669"/>
    <property type="project" value="TreeGrafter"/>
</dbReference>
<evidence type="ECO:0000256" key="1">
    <source>
        <dbReference type="SAM" id="Coils"/>
    </source>
</evidence>
<dbReference type="GO" id="GO:0005737">
    <property type="term" value="C:cytoplasm"/>
    <property type="evidence" value="ECO:0007669"/>
    <property type="project" value="TreeGrafter"/>
</dbReference>
<keyword evidence="2" id="KW-0812">Transmembrane</keyword>
<feature type="transmembrane region" description="Helical" evidence="2">
    <location>
        <begin position="15"/>
        <end position="37"/>
    </location>
</feature>
<feature type="coiled-coil region" evidence="1">
    <location>
        <begin position="71"/>
        <end position="105"/>
    </location>
</feature>
<keyword evidence="1" id="KW-0175">Coiled coil</keyword>
<feature type="coiled-coil region" evidence="1">
    <location>
        <begin position="134"/>
        <end position="271"/>
    </location>
</feature>
<evidence type="ECO:0000313" key="3">
    <source>
        <dbReference type="EMBL" id="CAH1100515.1"/>
    </source>
</evidence>
<evidence type="ECO:0000313" key="4">
    <source>
        <dbReference type="Proteomes" id="UP001153636"/>
    </source>
</evidence>
<protein>
    <recommendedName>
        <fullName evidence="5">Shootin-1</fullName>
    </recommendedName>
</protein>
<reference evidence="3" key="1">
    <citation type="submission" date="2022-01" db="EMBL/GenBank/DDBJ databases">
        <authorList>
            <person name="King R."/>
        </authorList>
    </citation>
    <scope>NUCLEOTIDE SEQUENCE</scope>
</reference>
<dbReference type="GO" id="GO:0031252">
    <property type="term" value="C:cell leading edge"/>
    <property type="evidence" value="ECO:0007669"/>
    <property type="project" value="TreeGrafter"/>
</dbReference>
<dbReference type="OrthoDB" id="6429491at2759"/>
<dbReference type="PANTHER" id="PTHR46606:SF5">
    <property type="entry name" value="SHOOTIN-1"/>
    <property type="match status" value="1"/>
</dbReference>